<evidence type="ECO:0000313" key="2">
    <source>
        <dbReference type="EMBL" id="RJG19185.1"/>
    </source>
</evidence>
<accession>A0A418Y179</accession>
<organism evidence="2 3">
    <name type="scientific">Massilia cavernae</name>
    <dbReference type="NCBI Taxonomy" id="2320864"/>
    <lineage>
        <taxon>Bacteria</taxon>
        <taxon>Pseudomonadati</taxon>
        <taxon>Pseudomonadota</taxon>
        <taxon>Betaproteobacteria</taxon>
        <taxon>Burkholderiales</taxon>
        <taxon>Oxalobacteraceae</taxon>
        <taxon>Telluria group</taxon>
        <taxon>Massilia</taxon>
    </lineage>
</organism>
<dbReference type="InterPro" id="IPR000253">
    <property type="entry name" value="FHA_dom"/>
</dbReference>
<evidence type="ECO:0000313" key="3">
    <source>
        <dbReference type="Proteomes" id="UP000284006"/>
    </source>
</evidence>
<dbReference type="Gene3D" id="2.60.200.20">
    <property type="match status" value="1"/>
</dbReference>
<comment type="caution">
    <text evidence="2">The sequence shown here is derived from an EMBL/GenBank/DDBJ whole genome shotgun (WGS) entry which is preliminary data.</text>
</comment>
<name>A0A418Y179_9BURK</name>
<proteinExistence type="predicted"/>
<dbReference type="EMBL" id="QYUP01000087">
    <property type="protein sequence ID" value="RJG19185.1"/>
    <property type="molecule type" value="Genomic_DNA"/>
</dbReference>
<dbReference type="AlphaFoldDB" id="A0A418Y179"/>
<keyword evidence="3" id="KW-1185">Reference proteome</keyword>
<dbReference type="SUPFAM" id="SSF49879">
    <property type="entry name" value="SMAD/FHA domain"/>
    <property type="match status" value="1"/>
</dbReference>
<gene>
    <name evidence="2" type="ORF">D3872_08770</name>
</gene>
<sequence>MSWRAMKKCGNPEHPYCTQWVLPGELACSSGHAQPAPAPAPVELPQHAAPRSHLHISGFDPRAAGGRQAIKVELRGMPSGAQAAVTMELKSALFEGGASRHAYERNLHGGWRPQFVEFNARGKEHGQYRIEAELHCSEAGRVARRWVCTLIVLVPRPDASLGEIHNAFLATHKNVRISADDASIARISAQAGGGSFDIGVDARNGSIARLDLDARSGQVTVGYSSIAWDEDLIEIEVPAEPAHHPHPGIAGCLSNAPGGTLPRHMRIFALRECVLGRFESLDPEADVLLRHYGQEGPEEGGLTRRLSARHAVIRHTGAGFEIEDVSRYGLLLDGAPPGKHQPVQLRLGMTIELSASIRGIVMLKVGALPPGGVILLRTDGGAHDECFYIVEPEHHPGLLLTGHPALPAAASLPVVFHHNGGLWRVDAASGQQSAIDAGHCLNVR</sequence>
<dbReference type="OrthoDB" id="8697195at2"/>
<protein>
    <submittedName>
        <fullName evidence="2">FHA domain-containing protein</fullName>
    </submittedName>
</protein>
<reference evidence="2 3" key="1">
    <citation type="submission" date="2018-09" db="EMBL/GenBank/DDBJ databases">
        <authorList>
            <person name="Zhu H."/>
        </authorList>
    </citation>
    <scope>NUCLEOTIDE SEQUENCE [LARGE SCALE GENOMIC DNA]</scope>
    <source>
        <strain evidence="2 3">K1S02-61</strain>
    </source>
</reference>
<dbReference type="PROSITE" id="PS50006">
    <property type="entry name" value="FHA_DOMAIN"/>
    <property type="match status" value="1"/>
</dbReference>
<dbReference type="InterPro" id="IPR008984">
    <property type="entry name" value="SMAD_FHA_dom_sf"/>
</dbReference>
<feature type="domain" description="FHA" evidence="1">
    <location>
        <begin position="273"/>
        <end position="337"/>
    </location>
</feature>
<dbReference type="Proteomes" id="UP000284006">
    <property type="component" value="Unassembled WGS sequence"/>
</dbReference>
<evidence type="ECO:0000259" key="1">
    <source>
        <dbReference type="PROSITE" id="PS50006"/>
    </source>
</evidence>
<dbReference type="CDD" id="cd00060">
    <property type="entry name" value="FHA"/>
    <property type="match status" value="1"/>
</dbReference>